<evidence type="ECO:0000259" key="4">
    <source>
        <dbReference type="PROSITE" id="PS51149"/>
    </source>
</evidence>
<keyword evidence="1 3" id="KW-0556">Organic radical</keyword>
<sequence length="843" mass="93576">MGLYSYDSSDIPKSDRIPKLIEDLYAGMPKIESARAVLLTESYRQTEDEPVVIRRAKAFQHILENIPIVIRDQELIVGSTTTGPRGCQTYPEFSYDWLEEEFDTVAARPADPFYISDKTKAELKEVNAYWKGKTTSELATYYMEPETLLAIDHGIFTPGNYFYNGVGHVTVKYGEVLAIGFSGIKEKAVRQKAKLSLTDGDYQKRSRFLEAVMISCDAAVTYAKRYAKLALKEAGQCSDAVRKRELLQIAQNCANVPEKGATGFYEACQSFWFVQQLLQIESSGHSISPGRFDQYMYPYYRKDIDGGRITREYAQELIDCIWVKLNDLNKCRDAVSAQGFAGYSLFQNLIAGGQNEDGVDVTNDLSFMSIQASMHVFLPQPSLSVRVWNQTPHEFLIKAAELTRTGIGLPAYYNDEVIIPALVSRGLTLQDARDYNIIGCVEPQKSGKTEGWHDAAFFNMCRPLELVFNNGMDKGVQLGPKTGKVEDMKTFEEFYNAYKAQMDYAIKLLVNADNSIDVAHAERCPLPFLSSMVDDCMEKGKTVQEGGAVYNFTGPQGFGIANMADSLYAVKKLVYDEQKVTMKEMKEALATNYGKGLSEEDVAFMTAEAAGSMKEAGQTVGEKEVSAILKMVVAALKSPEVKKNGDRILKLIEEVPKFGNDIPEVDAFARDVAYTYTKPLQNYKNPRGGIFQAGLYPVSANVPLGAQTGATPDGRLAYTPVADGVSPSAGKDVNGPTAAANSVSRLDHYIASNGTLFNQKFHPSALSGRRGLENFVGLIQSYFDQKGSHMQFNVVSRETLRDAQKHPEQYKHLVVRVAGYSALFTTLSKSLQDDIIRRTEQGF</sequence>
<reference evidence="6 7" key="1">
    <citation type="submission" date="2019-03" db="EMBL/GenBank/DDBJ databases">
        <title>Genomic Encyclopedia of Type Strains, Phase IV (KMG-IV): sequencing the most valuable type-strain genomes for metagenomic binning, comparative biology and taxonomic classification.</title>
        <authorList>
            <person name="Goeker M."/>
        </authorList>
    </citation>
    <scope>NUCLEOTIDE SEQUENCE [LARGE SCALE GENOMIC DNA]</scope>
    <source>
        <strain evidence="6 7">DSM 29489</strain>
    </source>
</reference>
<keyword evidence="2" id="KW-0456">Lyase</keyword>
<accession>A0A4V2USJ9</accession>
<dbReference type="GO" id="GO:0016829">
    <property type="term" value="F:lyase activity"/>
    <property type="evidence" value="ECO:0007669"/>
    <property type="project" value="UniProtKB-KW"/>
</dbReference>
<dbReference type="CDD" id="cd01677">
    <property type="entry name" value="PFL2_DhaB_BssA"/>
    <property type="match status" value="1"/>
</dbReference>
<dbReference type="InterPro" id="IPR001150">
    <property type="entry name" value="Gly_radical"/>
</dbReference>
<dbReference type="PROSITE" id="PS51554">
    <property type="entry name" value="PFL"/>
    <property type="match status" value="1"/>
</dbReference>
<evidence type="ECO:0000256" key="1">
    <source>
        <dbReference type="ARBA" id="ARBA00022818"/>
    </source>
</evidence>
<name>A0A4V2USJ9_9FIRM</name>
<dbReference type="PANTHER" id="PTHR43641">
    <property type="entry name" value="FORMATE ACETYLTRANSFERASE 3-RELATED"/>
    <property type="match status" value="1"/>
</dbReference>
<dbReference type="RefSeq" id="WP_132378965.1">
    <property type="nucleotide sequence ID" value="NZ_DAIPCY010000026.1"/>
</dbReference>
<gene>
    <name evidence="6" type="ORF">EDD59_10399</name>
</gene>
<dbReference type="Pfam" id="PF02901">
    <property type="entry name" value="PFL-like"/>
    <property type="match status" value="1"/>
</dbReference>
<dbReference type="Gene3D" id="3.20.70.20">
    <property type="match status" value="1"/>
</dbReference>
<evidence type="ECO:0000259" key="5">
    <source>
        <dbReference type="PROSITE" id="PS51554"/>
    </source>
</evidence>
<comment type="caution">
    <text evidence="6">The sequence shown here is derived from an EMBL/GenBank/DDBJ whole genome shotgun (WGS) entry which is preliminary data.</text>
</comment>
<dbReference type="InterPro" id="IPR019777">
    <property type="entry name" value="Form_AcTrfase_GR_CS"/>
</dbReference>
<evidence type="ECO:0000256" key="3">
    <source>
        <dbReference type="PROSITE-ProRule" id="PRU00493"/>
    </source>
</evidence>
<protein>
    <submittedName>
        <fullName evidence="6">Cobalamin-independent glycerol dehydratase large subunit</fullName>
    </submittedName>
</protein>
<evidence type="ECO:0000313" key="7">
    <source>
        <dbReference type="Proteomes" id="UP000295726"/>
    </source>
</evidence>
<feature type="domain" description="PFL" evidence="5">
    <location>
        <begin position="15"/>
        <end position="716"/>
    </location>
</feature>
<dbReference type="PANTHER" id="PTHR43641:SF2">
    <property type="entry name" value="DEHYDRATASE YBIW-RELATED"/>
    <property type="match status" value="1"/>
</dbReference>
<feature type="domain" description="Glycine radical" evidence="4">
    <location>
        <begin position="723"/>
        <end position="843"/>
    </location>
</feature>
<dbReference type="AlphaFoldDB" id="A0A4V2USJ9"/>
<dbReference type="PROSITE" id="PS51149">
    <property type="entry name" value="GLY_RADICAL_2"/>
    <property type="match status" value="1"/>
</dbReference>
<dbReference type="GO" id="GO:0005829">
    <property type="term" value="C:cytosol"/>
    <property type="evidence" value="ECO:0007669"/>
    <property type="project" value="TreeGrafter"/>
</dbReference>
<proteinExistence type="predicted"/>
<organism evidence="6 7">
    <name type="scientific">Muricomes intestini</name>
    <dbReference type="NCBI Taxonomy" id="1796634"/>
    <lineage>
        <taxon>Bacteria</taxon>
        <taxon>Bacillati</taxon>
        <taxon>Bacillota</taxon>
        <taxon>Clostridia</taxon>
        <taxon>Lachnospirales</taxon>
        <taxon>Lachnospiraceae</taxon>
        <taxon>Muricomes</taxon>
    </lineage>
</organism>
<dbReference type="InterPro" id="IPR051215">
    <property type="entry name" value="GRE"/>
</dbReference>
<dbReference type="Proteomes" id="UP000295726">
    <property type="component" value="Unassembled WGS sequence"/>
</dbReference>
<keyword evidence="7" id="KW-1185">Reference proteome</keyword>
<dbReference type="OrthoDB" id="9803969at2"/>
<dbReference type="InterPro" id="IPR004184">
    <property type="entry name" value="PFL_dom"/>
</dbReference>
<dbReference type="Pfam" id="PF01228">
    <property type="entry name" value="Gly_radical"/>
    <property type="match status" value="1"/>
</dbReference>
<feature type="modified residue" description="Glycine radical" evidence="3">
    <location>
        <position position="819"/>
    </location>
</feature>
<dbReference type="SUPFAM" id="SSF51998">
    <property type="entry name" value="PFL-like glycyl radical enzymes"/>
    <property type="match status" value="1"/>
</dbReference>
<dbReference type="PROSITE" id="PS00850">
    <property type="entry name" value="GLY_RADICAL_1"/>
    <property type="match status" value="1"/>
</dbReference>
<dbReference type="EMBL" id="SLZZ01000003">
    <property type="protein sequence ID" value="TCS81682.1"/>
    <property type="molecule type" value="Genomic_DNA"/>
</dbReference>
<evidence type="ECO:0000313" key="6">
    <source>
        <dbReference type="EMBL" id="TCS81682.1"/>
    </source>
</evidence>
<evidence type="ECO:0000256" key="2">
    <source>
        <dbReference type="ARBA" id="ARBA00023239"/>
    </source>
</evidence>